<dbReference type="Proteomes" id="UP001371456">
    <property type="component" value="Unassembled WGS sequence"/>
</dbReference>
<gene>
    <name evidence="1" type="ORF">RDI58_023492</name>
</gene>
<dbReference type="AlphaFoldDB" id="A0AAN8T3W1"/>
<evidence type="ECO:0000313" key="2">
    <source>
        <dbReference type="Proteomes" id="UP001371456"/>
    </source>
</evidence>
<name>A0AAN8T3W1_SOLBU</name>
<accession>A0AAN8T3W1</accession>
<dbReference type="EMBL" id="JBANQN010000009">
    <property type="protein sequence ID" value="KAK6781308.1"/>
    <property type="molecule type" value="Genomic_DNA"/>
</dbReference>
<organism evidence="1 2">
    <name type="scientific">Solanum bulbocastanum</name>
    <name type="common">Wild potato</name>
    <dbReference type="NCBI Taxonomy" id="147425"/>
    <lineage>
        <taxon>Eukaryota</taxon>
        <taxon>Viridiplantae</taxon>
        <taxon>Streptophyta</taxon>
        <taxon>Embryophyta</taxon>
        <taxon>Tracheophyta</taxon>
        <taxon>Spermatophyta</taxon>
        <taxon>Magnoliopsida</taxon>
        <taxon>eudicotyledons</taxon>
        <taxon>Gunneridae</taxon>
        <taxon>Pentapetalae</taxon>
        <taxon>asterids</taxon>
        <taxon>lamiids</taxon>
        <taxon>Solanales</taxon>
        <taxon>Solanaceae</taxon>
        <taxon>Solanoideae</taxon>
        <taxon>Solaneae</taxon>
        <taxon>Solanum</taxon>
    </lineage>
</organism>
<evidence type="ECO:0000313" key="1">
    <source>
        <dbReference type="EMBL" id="KAK6781308.1"/>
    </source>
</evidence>
<reference evidence="1 2" key="1">
    <citation type="submission" date="2024-02" db="EMBL/GenBank/DDBJ databases">
        <title>de novo genome assembly of Solanum bulbocastanum strain 11H21.</title>
        <authorList>
            <person name="Hosaka A.J."/>
        </authorList>
    </citation>
    <scope>NUCLEOTIDE SEQUENCE [LARGE SCALE GENOMIC DNA]</scope>
    <source>
        <tissue evidence="1">Young leaves</tissue>
    </source>
</reference>
<protein>
    <submittedName>
        <fullName evidence="1">Uncharacterized protein</fullName>
    </submittedName>
</protein>
<proteinExistence type="predicted"/>
<keyword evidence="2" id="KW-1185">Reference proteome</keyword>
<sequence>MTHLKTSRNASKVVIGSGKGVVLESLGQNVPKTFRGENKYTSEKYLIHKLLRRQISIPDIIAGYCAMQTLGL</sequence>
<comment type="caution">
    <text evidence="1">The sequence shown here is derived from an EMBL/GenBank/DDBJ whole genome shotgun (WGS) entry which is preliminary data.</text>
</comment>